<feature type="compositionally biased region" description="Polar residues" evidence="1">
    <location>
        <begin position="806"/>
        <end position="826"/>
    </location>
</feature>
<feature type="region of interest" description="Disordered" evidence="1">
    <location>
        <begin position="95"/>
        <end position="117"/>
    </location>
</feature>
<feature type="region of interest" description="Disordered" evidence="1">
    <location>
        <begin position="221"/>
        <end position="279"/>
    </location>
</feature>
<reference evidence="2" key="1">
    <citation type="submission" date="2020-09" db="EMBL/GenBank/DDBJ databases">
        <title>Comparative genome analyses of four rice-infecting Rhizoctonia solani isolates reveal extensive enrichment of homogalacturonan modification genes.</title>
        <authorList>
            <person name="Lee D.-Y."/>
            <person name="Jeon J."/>
            <person name="Kim K.-T."/>
            <person name="Cheong K."/>
            <person name="Song H."/>
            <person name="Choi G."/>
            <person name="Ko J."/>
            <person name="Opiyo S.O."/>
            <person name="Zuo S."/>
            <person name="Madhav S."/>
            <person name="Lee Y.-H."/>
            <person name="Wang G.-L."/>
        </authorList>
    </citation>
    <scope>NUCLEOTIDE SEQUENCE</scope>
    <source>
        <strain evidence="2">AG1-IA YN-7</strain>
    </source>
</reference>
<evidence type="ECO:0008006" key="4">
    <source>
        <dbReference type="Google" id="ProtNLM"/>
    </source>
</evidence>
<evidence type="ECO:0000313" key="3">
    <source>
        <dbReference type="Proteomes" id="UP000650582"/>
    </source>
</evidence>
<dbReference type="AlphaFoldDB" id="A0A8H7GYS8"/>
<gene>
    <name evidence="2" type="ORF">RHS04_09351</name>
</gene>
<name>A0A8H7GYS8_9AGAM</name>
<organism evidence="2 3">
    <name type="scientific">Rhizoctonia solani</name>
    <dbReference type="NCBI Taxonomy" id="456999"/>
    <lineage>
        <taxon>Eukaryota</taxon>
        <taxon>Fungi</taxon>
        <taxon>Dikarya</taxon>
        <taxon>Basidiomycota</taxon>
        <taxon>Agaricomycotina</taxon>
        <taxon>Agaricomycetes</taxon>
        <taxon>Cantharellales</taxon>
        <taxon>Ceratobasidiaceae</taxon>
        <taxon>Rhizoctonia</taxon>
    </lineage>
</organism>
<proteinExistence type="predicted"/>
<feature type="compositionally biased region" description="Basic and acidic residues" evidence="1">
    <location>
        <begin position="775"/>
        <end position="786"/>
    </location>
</feature>
<feature type="compositionally biased region" description="Low complexity" evidence="1">
    <location>
        <begin position="792"/>
        <end position="805"/>
    </location>
</feature>
<feature type="region of interest" description="Disordered" evidence="1">
    <location>
        <begin position="775"/>
        <end position="827"/>
    </location>
</feature>
<evidence type="ECO:0000256" key="1">
    <source>
        <dbReference type="SAM" id="MobiDB-lite"/>
    </source>
</evidence>
<sequence>MPRASSGNAKDNMGPCDPRCTLKRHVGELVSDRTRRRCRERINNLERRRGNDTKQQQVSARQINNASSFTMESGPSNPAGFGFASFIRQALAPSTQRPPHCEFDDDSQNTDTTVPTWGLPGDELVYAVESNPMLAMEDISMDLDNDMGGGSDADSEFSDTESQVYLSSPAVHDYTSSSDSNVDVETNAECSALDGLYSISPVLSQELLVEPEVLVLPLDDSGSRSPVTAVPQENPVLQGGTHSDLEAGITPSQQLPTDLTGELPNTLPTASPESKPSKSLPDALRALQEWILSHTSTGDLTVDAANLFLQTLNFCLEGDLLRCGAEKNSEHQLPLTLETLQRHTETQAKMVEIFAVCPDFSCQTLRRLASMSPEKLYNCEKCGKAITRRKITRRRARKPIHHYAPILRYTYCPIAEQLKAILSRPGIWKAIDEHRQHLQREGRAPETLEDIQHGNVWINLTKEGQPFLDGTNNIGLILMCDWFQPNSRQGAPSYSTGVISLCIANLPPHLRVRPENKIVVGVTPGPHEPNVDTINNFLEPMVHELMLLWDESISIDNPDNSIARDVCAALVACACDSPAARKVGGFPGTGGTYPCTACWVSHKELHIFDQKFPQRTRHEHKIAAKAYSKLPNKAQQQKFLKNKFEQGRPGGYRPSILLNLPYWNPKKMVIIDPMHCLFLGLVDWQFHTIWVEMKHLRPGKELNELQEMVQSTLRPRHCGRPPNGLGTSSAGSLTADPLRSLITIDLPLAIPVLWDKVDIGSTDQRAHEEWARRKQIQEKKQAETRKGNKITQAAAKAQHAQDNAATTLQATQKRPRKSNATQLTHISDSDKYSDTEALANATRVREDDASERGYLSWRLEDDKGILLLASAIKLLGSRTVTKDGIKEGEKFLTKYLDKCTQLRGAARIHPNHHISTHISKQLSRFGPMHQIWTYSGERLNYTLKNTNNNRHGGGEREMTFAIAFHRRRDSITRLTNIAANKNDPLAKWASYMLTQGKSDIRGTAALEAFDGTNNNGMRKQKETCLKASHFDALADLLERVQPEMSFRRSIREYGSAPVLSSEVRPMREILLNGRVFSMASLCDSIIKARVFESGIIVERVGEIIDLWQHSSLFLCGDTNEEEIMQTNTFALVRWYKASPVFLSRPVHLWSERFPHLDVEIYIPDEYLETNAIILVRDIICHCARMDATIGREPVWLTIGLERE</sequence>
<comment type="caution">
    <text evidence="2">The sequence shown here is derived from an EMBL/GenBank/DDBJ whole genome shotgun (WGS) entry which is preliminary data.</text>
</comment>
<protein>
    <recommendedName>
        <fullName evidence="4">Transposase family Tnp2 protein</fullName>
    </recommendedName>
</protein>
<dbReference type="PANTHER" id="PTHR46579">
    <property type="entry name" value="F5/8 TYPE C DOMAIN-CONTAINING PROTEIN-RELATED"/>
    <property type="match status" value="1"/>
</dbReference>
<dbReference type="PANTHER" id="PTHR46579:SF1">
    <property type="entry name" value="F5_8 TYPE C DOMAIN-CONTAINING PROTEIN"/>
    <property type="match status" value="1"/>
</dbReference>
<dbReference type="Pfam" id="PF02992">
    <property type="entry name" value="Transposase_21"/>
    <property type="match status" value="1"/>
</dbReference>
<accession>A0A8H7GYS8</accession>
<dbReference type="EMBL" id="JACYCC010000383">
    <property type="protein sequence ID" value="KAF8667188.1"/>
    <property type="molecule type" value="Genomic_DNA"/>
</dbReference>
<evidence type="ECO:0000313" key="2">
    <source>
        <dbReference type="EMBL" id="KAF8667188.1"/>
    </source>
</evidence>
<dbReference type="Proteomes" id="UP000650582">
    <property type="component" value="Unassembled WGS sequence"/>
</dbReference>
<feature type="region of interest" description="Disordered" evidence="1">
    <location>
        <begin position="1"/>
        <end position="21"/>
    </location>
</feature>
<dbReference type="InterPro" id="IPR004242">
    <property type="entry name" value="Transposase_21"/>
</dbReference>